<dbReference type="PROSITE" id="PS00108">
    <property type="entry name" value="PROTEIN_KINASE_ST"/>
    <property type="match status" value="1"/>
</dbReference>
<accession>A0ABR2KIH7</accession>
<comment type="caution">
    <text evidence="6">The sequence shown here is derived from an EMBL/GenBank/DDBJ whole genome shotgun (WGS) entry which is preliminary data.</text>
</comment>
<gene>
    <name evidence="6" type="ORF">M9Y10_035424</name>
</gene>
<dbReference type="InterPro" id="IPR011009">
    <property type="entry name" value="Kinase-like_dom_sf"/>
</dbReference>
<dbReference type="SUPFAM" id="SSF52058">
    <property type="entry name" value="L domain-like"/>
    <property type="match status" value="2"/>
</dbReference>
<dbReference type="InterPro" id="IPR008271">
    <property type="entry name" value="Ser/Thr_kinase_AS"/>
</dbReference>
<protein>
    <recommendedName>
        <fullName evidence="5">Protein kinase domain-containing protein</fullName>
    </recommendedName>
</protein>
<name>A0ABR2KIH7_9EUKA</name>
<keyword evidence="1" id="KW-0418">Kinase</keyword>
<evidence type="ECO:0000256" key="3">
    <source>
        <dbReference type="ARBA" id="ARBA00022840"/>
    </source>
</evidence>
<dbReference type="InterPro" id="IPR011990">
    <property type="entry name" value="TPR-like_helical_dom_sf"/>
</dbReference>
<keyword evidence="2 4" id="KW-0547">Nucleotide-binding</keyword>
<dbReference type="SUPFAM" id="SSF56112">
    <property type="entry name" value="Protein kinase-like (PK-like)"/>
    <property type="match status" value="1"/>
</dbReference>
<dbReference type="Gene3D" id="1.25.40.10">
    <property type="entry name" value="Tetratricopeptide repeat domain"/>
    <property type="match status" value="1"/>
</dbReference>
<evidence type="ECO:0000256" key="4">
    <source>
        <dbReference type="PROSITE-ProRule" id="PRU10141"/>
    </source>
</evidence>
<reference evidence="6 7" key="1">
    <citation type="submission" date="2024-04" db="EMBL/GenBank/DDBJ databases">
        <title>Tritrichomonas musculus Genome.</title>
        <authorList>
            <person name="Alves-Ferreira E."/>
            <person name="Grigg M."/>
            <person name="Lorenzi H."/>
            <person name="Galac M."/>
        </authorList>
    </citation>
    <scope>NUCLEOTIDE SEQUENCE [LARGE SCALE GENOMIC DNA]</scope>
    <source>
        <strain evidence="6 7">EAF2021</strain>
    </source>
</reference>
<dbReference type="PANTHER" id="PTHR45661">
    <property type="entry name" value="SURFACE ANTIGEN"/>
    <property type="match status" value="1"/>
</dbReference>
<dbReference type="InterPro" id="IPR026906">
    <property type="entry name" value="LRR_5"/>
</dbReference>
<dbReference type="PANTHER" id="PTHR45661:SF3">
    <property type="entry name" value="IG-LIKE DOMAIN-CONTAINING PROTEIN"/>
    <property type="match status" value="1"/>
</dbReference>
<dbReference type="EMBL" id="JAPFFF010000005">
    <property type="protein sequence ID" value="KAK8890641.1"/>
    <property type="molecule type" value="Genomic_DNA"/>
</dbReference>
<evidence type="ECO:0000313" key="6">
    <source>
        <dbReference type="EMBL" id="KAK8890641.1"/>
    </source>
</evidence>
<dbReference type="Proteomes" id="UP001470230">
    <property type="component" value="Unassembled WGS sequence"/>
</dbReference>
<proteinExistence type="predicted"/>
<dbReference type="InterPro" id="IPR053139">
    <property type="entry name" value="Surface_bspA-like"/>
</dbReference>
<organism evidence="6 7">
    <name type="scientific">Tritrichomonas musculus</name>
    <dbReference type="NCBI Taxonomy" id="1915356"/>
    <lineage>
        <taxon>Eukaryota</taxon>
        <taxon>Metamonada</taxon>
        <taxon>Parabasalia</taxon>
        <taxon>Tritrichomonadida</taxon>
        <taxon>Tritrichomonadidae</taxon>
        <taxon>Tritrichomonas</taxon>
    </lineage>
</organism>
<keyword evidence="3 4" id="KW-0067">ATP-binding</keyword>
<dbReference type="InterPro" id="IPR001245">
    <property type="entry name" value="Ser-Thr/Tyr_kinase_cat_dom"/>
</dbReference>
<dbReference type="InterPro" id="IPR032675">
    <property type="entry name" value="LRR_dom_sf"/>
</dbReference>
<dbReference type="SMART" id="SM00220">
    <property type="entry name" value="S_TKc"/>
    <property type="match status" value="1"/>
</dbReference>
<dbReference type="SUPFAM" id="SSF81901">
    <property type="entry name" value="HCP-like"/>
    <property type="match status" value="1"/>
</dbReference>
<dbReference type="Gene3D" id="3.40.50.12480">
    <property type="match status" value="1"/>
</dbReference>
<keyword evidence="1" id="KW-0723">Serine/threonine-protein kinase</keyword>
<dbReference type="Gene3D" id="1.10.510.10">
    <property type="entry name" value="Transferase(Phosphotransferase) domain 1"/>
    <property type="match status" value="1"/>
</dbReference>
<evidence type="ECO:0000256" key="2">
    <source>
        <dbReference type="ARBA" id="ARBA00022741"/>
    </source>
</evidence>
<dbReference type="PROSITE" id="PS50011">
    <property type="entry name" value="PROTEIN_KINASE_DOM"/>
    <property type="match status" value="1"/>
</dbReference>
<sequence length="1093" mass="124722">MVDTYIDLNEFYQKEKIGEGQYGKVYLVQHKKTCEFFAAKILNIQNDSQSKEEMISLSHEVNNNAGMNHPSIIKFIGYSPTNFNQEPQPVIISEYCENGSLLSLIQNCDQYSEIWDDTKKLIIIFGIALGMKYLHEHDIIHRDLKIDNILMDSYMFPKIADFGLSKRNHFNSYSMTLKSAKNIKGTPLYMAPEIFETKECTKASDVYAFAIVMYEILTDTRPFKNIDMFQLYRKVTNGERPSFEGTKPVEKAYCDLIERCWSQEPKDRPTFNEIVEELKTAKFINEKIEKEDFQRYLNFVENYQSTFNTCKIIKIDKTLNSINNKFRRIDIERYKEEKQTNRISSFLSIFGMNKEKLYPISEFNKLNEECQLLVVEAENDIVKQYYIASSLIENKNNFPLNINIGIKYLERSISGGNVESALYYSKMLIKGNVIPQDLKKAKKYLSMFLKKNVSASFLYGKILLIENKVKQARKIFEEGSEKGDEKCMYKYAKMLISGEGGEINYEKAKYNLNILRNKCFKKSELLYRIVDYISNLPSFEDLSSNIQKFLINQLMIMNKEKLQHTTDIVKEIKIKDDEEEFSIEKLYESIELIKVLQNFDLVVFEVVFPSIMYDNIINRLLELRRKHKVNIYIYVYVHDITDFPKFDKRMINCIQIEPGAQIIKNHLFEMCSSLEQIIIPSSVTSIGEYAFSQCSSLKQITIPSSVTSIDEYAFSQCSSLEQIAIHSFVSTIRMCTFEGCSSLKQITLPSSVSSIHKKAFYECSSLEQIIIPSSVTSIGDRAFQWCTSLTQVSIPSSVKSIGEYSFSQCSMLEQITILSSSITLINGYTFFRCSMLKQITIPSSVRSIRMSAFRECSSLVEIEIPSSVTYIDDEVFRSCSSLAQITIPSSTKKIGHMVFCDCSSLKQITILSSIKLIKYSTFSGCSSLQQITIPSSVTSIEDSAFSHCTSLKQITIPSSVKSISNNTFCKCSSLEQISLPSSIKSIEMCAFLGCSSLTQISIPSSVESIGIEAFKNCASLIQIVFEMPSSLTLIKKNAFEGCSSLSQISIPSSLNTFYQSAFEGCSSLMKISIPSSTTISDLDYKSNIEIERY</sequence>
<evidence type="ECO:0000259" key="5">
    <source>
        <dbReference type="PROSITE" id="PS50011"/>
    </source>
</evidence>
<feature type="binding site" evidence="4">
    <location>
        <position position="40"/>
    </location>
    <ligand>
        <name>ATP</name>
        <dbReference type="ChEBI" id="CHEBI:30616"/>
    </ligand>
</feature>
<keyword evidence="7" id="KW-1185">Reference proteome</keyword>
<dbReference type="InterPro" id="IPR017441">
    <property type="entry name" value="Protein_kinase_ATP_BS"/>
</dbReference>
<dbReference type="InterPro" id="IPR000719">
    <property type="entry name" value="Prot_kinase_dom"/>
</dbReference>
<evidence type="ECO:0000313" key="7">
    <source>
        <dbReference type="Proteomes" id="UP001470230"/>
    </source>
</evidence>
<evidence type="ECO:0000256" key="1">
    <source>
        <dbReference type="ARBA" id="ARBA00022527"/>
    </source>
</evidence>
<feature type="domain" description="Protein kinase" evidence="5">
    <location>
        <begin position="11"/>
        <end position="284"/>
    </location>
</feature>
<dbReference type="Pfam" id="PF00069">
    <property type="entry name" value="Pkinase"/>
    <property type="match status" value="1"/>
</dbReference>
<dbReference type="Gene3D" id="3.80.10.10">
    <property type="entry name" value="Ribonuclease Inhibitor"/>
    <property type="match status" value="3"/>
</dbReference>
<keyword evidence="1" id="KW-0808">Transferase</keyword>
<dbReference type="PROSITE" id="PS00107">
    <property type="entry name" value="PROTEIN_KINASE_ATP"/>
    <property type="match status" value="1"/>
</dbReference>
<dbReference type="PRINTS" id="PR00109">
    <property type="entry name" value="TYRKINASE"/>
</dbReference>
<dbReference type="Pfam" id="PF13306">
    <property type="entry name" value="LRR_5"/>
    <property type="match status" value="2"/>
</dbReference>